<feature type="binding site" evidence="12">
    <location>
        <begin position="42"/>
        <end position="47"/>
    </location>
    <ligand>
        <name>GTP</name>
        <dbReference type="ChEBI" id="CHEBI:37565"/>
    </ligand>
</feature>
<dbReference type="GO" id="GO:0031683">
    <property type="term" value="F:G-protein beta/gamma-subunit complex binding"/>
    <property type="evidence" value="ECO:0007669"/>
    <property type="project" value="InterPro"/>
</dbReference>
<dbReference type="CDD" id="cd00066">
    <property type="entry name" value="G-alpha"/>
    <property type="match status" value="1"/>
</dbReference>
<evidence type="ECO:0000256" key="2">
    <source>
        <dbReference type="ARBA" id="ARBA00022707"/>
    </source>
</evidence>
<dbReference type="GO" id="GO:0007188">
    <property type="term" value="P:adenylate cyclase-modulating G protein-coupled receptor signaling pathway"/>
    <property type="evidence" value="ECO:0007669"/>
    <property type="project" value="InterPro"/>
</dbReference>
<dbReference type="PROSITE" id="PS51292">
    <property type="entry name" value="ZF_RING_CH"/>
    <property type="match status" value="1"/>
</dbReference>
<comment type="subunit">
    <text evidence="1">G proteins are composed of 3 units; alpha, beta and gamma. The alpha chain contains the guanine nucleotide binding site.</text>
</comment>
<dbReference type="FunFam" id="3.40.50.300:FF:000692">
    <property type="entry name" value="Guanine nucleotide-binding protein subunit alpha"/>
    <property type="match status" value="1"/>
</dbReference>
<feature type="binding site" evidence="12">
    <location>
        <position position="326"/>
    </location>
    <ligand>
        <name>GTP</name>
        <dbReference type="ChEBI" id="CHEBI:37565"/>
    </ligand>
</feature>
<dbReference type="InterPro" id="IPR001019">
    <property type="entry name" value="Gprotein_alpha_su"/>
</dbReference>
<dbReference type="FunFam" id="3.40.50.300:FF:000041">
    <property type="entry name" value="Guanine nucleotide-binding protein G(I) subunit alpha"/>
    <property type="match status" value="1"/>
</dbReference>
<evidence type="ECO:0000256" key="3">
    <source>
        <dbReference type="ARBA" id="ARBA00022723"/>
    </source>
</evidence>
<dbReference type="GO" id="GO:0005525">
    <property type="term" value="F:GTP binding"/>
    <property type="evidence" value="ECO:0007669"/>
    <property type="project" value="UniProtKB-KW"/>
</dbReference>
<feature type="domain" description="RING-CH-type" evidence="15">
    <location>
        <begin position="347"/>
        <end position="416"/>
    </location>
</feature>
<dbReference type="Pfam" id="PF12906">
    <property type="entry name" value="RINGv"/>
    <property type="match status" value="1"/>
</dbReference>
<evidence type="ECO:0000313" key="17">
    <source>
        <dbReference type="Proteomes" id="UP000494206"/>
    </source>
</evidence>
<dbReference type="InterPro" id="IPR027417">
    <property type="entry name" value="P-loop_NTPase"/>
</dbReference>
<evidence type="ECO:0000256" key="6">
    <source>
        <dbReference type="ARBA" id="ARBA00022833"/>
    </source>
</evidence>
<keyword evidence="7 13" id="KW-0460">Magnesium</keyword>
<feature type="transmembrane region" description="Helical" evidence="14">
    <location>
        <begin position="444"/>
        <end position="465"/>
    </location>
</feature>
<dbReference type="PANTHER" id="PTHR10218">
    <property type="entry name" value="GTP-BINDING PROTEIN ALPHA SUBUNIT"/>
    <property type="match status" value="1"/>
</dbReference>
<dbReference type="EMBL" id="CADEPM010000011">
    <property type="protein sequence ID" value="CAB3410554.1"/>
    <property type="molecule type" value="Genomic_DNA"/>
</dbReference>
<protein>
    <recommendedName>
        <fullName evidence="15">RING-CH-type domain-containing protein</fullName>
    </recommendedName>
</protein>
<dbReference type="SMART" id="SM00744">
    <property type="entry name" value="RINGv"/>
    <property type="match status" value="1"/>
</dbReference>
<keyword evidence="14" id="KW-1133">Transmembrane helix</keyword>
<evidence type="ECO:0000256" key="13">
    <source>
        <dbReference type="PIRSR" id="PIRSR601019-2"/>
    </source>
</evidence>
<keyword evidence="6" id="KW-0862">Zinc</keyword>
<name>A0A8S1F9L4_9PELO</name>
<evidence type="ECO:0000256" key="4">
    <source>
        <dbReference type="ARBA" id="ARBA00022741"/>
    </source>
</evidence>
<dbReference type="Pfam" id="PF00503">
    <property type="entry name" value="G-alpha"/>
    <property type="match status" value="1"/>
</dbReference>
<feature type="binding site" evidence="12">
    <location>
        <begin position="268"/>
        <end position="271"/>
    </location>
    <ligand>
        <name>GTP</name>
        <dbReference type="ChEBI" id="CHEBI:37565"/>
    </ligand>
</feature>
<dbReference type="PANTHER" id="PTHR10218:SF227">
    <property type="entry name" value="G PROTEIN ALPHA I SUBUNIT"/>
    <property type="match status" value="1"/>
</dbReference>
<dbReference type="Gene3D" id="3.30.40.10">
    <property type="entry name" value="Zinc/RING finger domain, C3HC4 (zinc finger)"/>
    <property type="match status" value="1"/>
</dbReference>
<evidence type="ECO:0000259" key="15">
    <source>
        <dbReference type="PROSITE" id="PS51292"/>
    </source>
</evidence>
<dbReference type="PRINTS" id="PR00441">
    <property type="entry name" value="GPROTEINAI"/>
</dbReference>
<evidence type="ECO:0000256" key="7">
    <source>
        <dbReference type="ARBA" id="ARBA00022842"/>
    </source>
</evidence>
<proteinExistence type="predicted"/>
<feature type="binding site" evidence="12">
    <location>
        <begin position="199"/>
        <end position="203"/>
    </location>
    <ligand>
        <name>GTP</name>
        <dbReference type="ChEBI" id="CHEBI:37565"/>
    </ligand>
</feature>
<keyword evidence="5" id="KW-0863">Zinc-finger</keyword>
<feature type="binding site" evidence="12">
    <location>
        <begin position="149"/>
        <end position="150"/>
    </location>
    <ligand>
        <name>GTP</name>
        <dbReference type="ChEBI" id="CHEBI:37565"/>
    </ligand>
</feature>
<feature type="transmembrane region" description="Helical" evidence="14">
    <location>
        <begin position="501"/>
        <end position="522"/>
    </location>
</feature>
<dbReference type="GO" id="GO:0008270">
    <property type="term" value="F:zinc ion binding"/>
    <property type="evidence" value="ECO:0007669"/>
    <property type="project" value="UniProtKB-KW"/>
</dbReference>
<dbReference type="GO" id="GO:0003924">
    <property type="term" value="F:GTPase activity"/>
    <property type="evidence" value="ECO:0007669"/>
    <property type="project" value="InterPro"/>
</dbReference>
<evidence type="ECO:0000256" key="9">
    <source>
        <dbReference type="ARBA" id="ARBA00023139"/>
    </source>
</evidence>
<feature type="binding site" evidence="13">
    <location>
        <position position="46"/>
    </location>
    <ligand>
        <name>Mg(2+)</name>
        <dbReference type="ChEBI" id="CHEBI:18420"/>
    </ligand>
</feature>
<dbReference type="AlphaFoldDB" id="A0A8S1F9L4"/>
<keyword evidence="9" id="KW-0564">Palmitate</keyword>
<feature type="binding site" evidence="13">
    <location>
        <position position="180"/>
    </location>
    <ligand>
        <name>Mg(2+)</name>
        <dbReference type="ChEBI" id="CHEBI:18420"/>
    </ligand>
</feature>
<keyword evidence="4 12" id="KW-0547">Nucleotide-binding</keyword>
<dbReference type="PROSITE" id="PS51882">
    <property type="entry name" value="G_ALPHA"/>
    <property type="match status" value="1"/>
</dbReference>
<dbReference type="OrthoDB" id="5817230at2759"/>
<evidence type="ECO:0000256" key="1">
    <source>
        <dbReference type="ARBA" id="ARBA00011356"/>
    </source>
</evidence>
<dbReference type="Gene3D" id="1.10.400.10">
    <property type="entry name" value="GI Alpha 1, domain 2-like"/>
    <property type="match status" value="1"/>
</dbReference>
<evidence type="ECO:0000256" key="14">
    <source>
        <dbReference type="SAM" id="Phobius"/>
    </source>
</evidence>
<reference evidence="16 17" key="1">
    <citation type="submission" date="2020-04" db="EMBL/GenBank/DDBJ databases">
        <authorList>
            <person name="Laetsch R D."/>
            <person name="Stevens L."/>
            <person name="Kumar S."/>
            <person name="Blaxter L. M."/>
        </authorList>
    </citation>
    <scope>NUCLEOTIDE SEQUENCE [LARGE SCALE GENOMIC DNA]</scope>
</reference>
<accession>A0A8S1F9L4</accession>
<evidence type="ECO:0000256" key="8">
    <source>
        <dbReference type="ARBA" id="ARBA00023134"/>
    </source>
</evidence>
<evidence type="ECO:0000313" key="16">
    <source>
        <dbReference type="EMBL" id="CAB3410554.1"/>
    </source>
</evidence>
<dbReference type="GO" id="GO:0001664">
    <property type="term" value="F:G protein-coupled receptor binding"/>
    <property type="evidence" value="ECO:0007669"/>
    <property type="project" value="TreeGrafter"/>
</dbReference>
<keyword evidence="11" id="KW-0449">Lipoprotein</keyword>
<dbReference type="PRINTS" id="PR00318">
    <property type="entry name" value="GPROTEINA"/>
</dbReference>
<dbReference type="GO" id="GO:0005834">
    <property type="term" value="C:heterotrimeric G-protein complex"/>
    <property type="evidence" value="ECO:0007669"/>
    <property type="project" value="TreeGrafter"/>
</dbReference>
<dbReference type="Proteomes" id="UP000494206">
    <property type="component" value="Unassembled WGS sequence"/>
</dbReference>
<keyword evidence="10" id="KW-0807">Transducer</keyword>
<dbReference type="InterPro" id="IPR001408">
    <property type="entry name" value="Gprotein_alpha_I"/>
</dbReference>
<feature type="binding site" evidence="12">
    <location>
        <begin position="174"/>
        <end position="180"/>
    </location>
    <ligand>
        <name>GTP</name>
        <dbReference type="ChEBI" id="CHEBI:37565"/>
    </ligand>
</feature>
<keyword evidence="14" id="KW-0812">Transmembrane</keyword>
<evidence type="ECO:0000256" key="12">
    <source>
        <dbReference type="PIRSR" id="PIRSR601019-1"/>
    </source>
</evidence>
<comment type="caution">
    <text evidence="16">The sequence shown here is derived from an EMBL/GenBank/DDBJ whole genome shotgun (WGS) entry which is preliminary data.</text>
</comment>
<organism evidence="16 17">
    <name type="scientific">Caenorhabditis bovis</name>
    <dbReference type="NCBI Taxonomy" id="2654633"/>
    <lineage>
        <taxon>Eukaryota</taxon>
        <taxon>Metazoa</taxon>
        <taxon>Ecdysozoa</taxon>
        <taxon>Nematoda</taxon>
        <taxon>Chromadorea</taxon>
        <taxon>Rhabditida</taxon>
        <taxon>Rhabditina</taxon>
        <taxon>Rhabditomorpha</taxon>
        <taxon>Rhabditoidea</taxon>
        <taxon>Rhabditidae</taxon>
        <taxon>Peloderinae</taxon>
        <taxon>Caenorhabditis</taxon>
    </lineage>
</organism>
<dbReference type="SUPFAM" id="SSF57850">
    <property type="entry name" value="RING/U-box"/>
    <property type="match status" value="1"/>
</dbReference>
<dbReference type="Gene3D" id="3.40.50.300">
    <property type="entry name" value="P-loop containing nucleotide triphosphate hydrolases"/>
    <property type="match status" value="1"/>
</dbReference>
<dbReference type="GO" id="GO:0005737">
    <property type="term" value="C:cytoplasm"/>
    <property type="evidence" value="ECO:0007669"/>
    <property type="project" value="TreeGrafter"/>
</dbReference>
<keyword evidence="2" id="KW-0519">Myristate</keyword>
<gene>
    <name evidence="16" type="ORF">CBOVIS_LOCUS12069</name>
</gene>
<sequence>MGCIHSQEEDARDRSKRIDKMLKKEAESEQKSIKLLLLGAGESGKSTILKQMRIIHDDGYSLQECRLFRPVIYGNILQSLYAIIRAMAKLKIRFNDPDHEQDAIKLLKFRVTGHEDELPVELKDIIGNVCSDIGVHKALERSAEFQLNDSASYFIHEIARILESDYTPSLDDVLHARIRTTGIVEASFYFKDRHFRVFDVGGQRSERKKWIHCFEDVTAVIFCVALSEYDMIMLEDQKTNRMRESLKLFDSICNNEWFINTSIILFLNKKDLFEAKIRHSPITIAFPEYTGKNEFSEASTFIQRKFEEVNKRQNSQKEIYTHFTCATDTNNIRFVLDAVTDIIMMMDISMGPAVCRICMCGETSIPYLGKEAGEPLISPCCCSGTMGLYHRSCLEHWLTLTKTKQCEICKFRFQIEQKPRSFFQYLKLRGYRKRRADSDNRNPIVDFIFILAITPLAFCALYLCIRGAALAGQKYHIAFENRFNDEDGTNLQTRNETSMEFALFVFVAIILFFAYAVFMLVMCGSHIEQFRTWQKRNMVLFVIDQLDAEQSMHYNPQWKHEKPSLIKRVFGFLRNGRSRDPMDAEIARIETVEPRFFGDSRQFPIFQIPIEPVGLAPSTLNVNFNTIDNVSLHCPKTPIRGHMDVHASPDMYADDRFSPIMPTRPLSEFRKTQSIYSVCSFSNGRFSCSTPVHDRFNRIHQNDVQFSTFKDPAPTVQQENLEANHELNEMKGRFQVQRLETP</sequence>
<evidence type="ECO:0000256" key="10">
    <source>
        <dbReference type="ARBA" id="ARBA00023224"/>
    </source>
</evidence>
<keyword evidence="3 13" id="KW-0479">Metal-binding</keyword>
<dbReference type="SUPFAM" id="SSF52540">
    <property type="entry name" value="P-loop containing nucleoside triphosphate hydrolases"/>
    <property type="match status" value="1"/>
</dbReference>
<dbReference type="SUPFAM" id="SSF47895">
    <property type="entry name" value="Transducin (alpha subunit), insertion domain"/>
    <property type="match status" value="1"/>
</dbReference>
<dbReference type="InterPro" id="IPR013083">
    <property type="entry name" value="Znf_RING/FYVE/PHD"/>
</dbReference>
<dbReference type="InterPro" id="IPR011025">
    <property type="entry name" value="GproteinA_insert"/>
</dbReference>
<keyword evidence="17" id="KW-1185">Reference proteome</keyword>
<keyword evidence="14" id="KW-0472">Membrane</keyword>
<evidence type="ECO:0000256" key="5">
    <source>
        <dbReference type="ARBA" id="ARBA00022771"/>
    </source>
</evidence>
<dbReference type="InterPro" id="IPR011016">
    <property type="entry name" value="Znf_RING-CH"/>
</dbReference>
<evidence type="ECO:0000256" key="11">
    <source>
        <dbReference type="ARBA" id="ARBA00023288"/>
    </source>
</evidence>
<dbReference type="SMART" id="SM00275">
    <property type="entry name" value="G_alpha"/>
    <property type="match status" value="1"/>
</dbReference>
<keyword evidence="8 12" id="KW-0342">GTP-binding</keyword>